<feature type="region of interest" description="Disordered" evidence="1">
    <location>
        <begin position="77"/>
        <end position="118"/>
    </location>
</feature>
<dbReference type="AlphaFoldDB" id="A0A1X6X924"/>
<feature type="compositionally biased region" description="Basic residues" evidence="1">
    <location>
        <begin position="77"/>
        <end position="88"/>
    </location>
</feature>
<dbReference type="EMBL" id="FWFG01000113">
    <property type="protein sequence ID" value="SLM95639.1"/>
    <property type="molecule type" value="Genomic_DNA"/>
</dbReference>
<evidence type="ECO:0000256" key="1">
    <source>
        <dbReference type="SAM" id="MobiDB-lite"/>
    </source>
</evidence>
<evidence type="ECO:0008006" key="4">
    <source>
        <dbReference type="Google" id="ProtNLM"/>
    </source>
</evidence>
<organism evidence="2 3">
    <name type="scientific">Brachybacterium nesterenkovii</name>
    <dbReference type="NCBI Taxonomy" id="47847"/>
    <lineage>
        <taxon>Bacteria</taxon>
        <taxon>Bacillati</taxon>
        <taxon>Actinomycetota</taxon>
        <taxon>Actinomycetes</taxon>
        <taxon>Micrococcales</taxon>
        <taxon>Dermabacteraceae</taxon>
        <taxon>Brachybacterium</taxon>
    </lineage>
</organism>
<name>A0A1X6X924_9MICO</name>
<evidence type="ECO:0000313" key="3">
    <source>
        <dbReference type="Proteomes" id="UP000195981"/>
    </source>
</evidence>
<evidence type="ECO:0000313" key="2">
    <source>
        <dbReference type="EMBL" id="SLM95639.1"/>
    </source>
</evidence>
<feature type="region of interest" description="Disordered" evidence="1">
    <location>
        <begin position="24"/>
        <end position="64"/>
    </location>
</feature>
<keyword evidence="3" id="KW-1185">Reference proteome</keyword>
<dbReference type="Proteomes" id="UP000195981">
    <property type="component" value="Unassembled WGS sequence"/>
</dbReference>
<proteinExistence type="predicted"/>
<accession>A0A1X6X924</accession>
<protein>
    <recommendedName>
        <fullName evidence="4">DUF4365 domain-containing protein</fullName>
    </recommendedName>
</protein>
<sequence>MGSGHRDDPVRECCERFTRRITRWPRPRPGRSLRPPRYTTMRDSTYRGATGDPSRRARTVAGQRGCAEGIRRAGIRRARDRATRRHSGRAVGPPSLIHIELEQRRSDPDSSARNSEPRPILSAELTAVHAVEGALMYHERLALYFDTNDRTPLTDGHIDIHSGEPHSVETFQARIPVQIKARHETSKGFKGDLGFSLGVRHLKGMLKIGSVILFVVIYNRKARTSSVYWNPLTPAKLKRILENSVGQKTATIRVQKLPESESAVCATLQFINSVKDEVEALILEDGETLEDCMITISAPRPLDLSKPLLLDTTDSASPDFEIRVKTRSGAVARLEGVFEVLPEDYAEHDLTMTIESHRTSFTNPRGRKLDEHTSMITLGSGLTLQIQHDPVADLYSGTLTTADSGSMLDYRRALSFLTECFDAGFMKINGQQLSFEHAEDDYLAAMKSRLADLNRYAELFEALHVDESRLVARALNEKVRGELDTLHRAIVQQESIPAKEPQSGRLKSTMFNGWLALYCEYNESNDTWKVSSPYSQNWDKALYWHMDTRGEKAIVRQLSIYDLATAEDFLEVLNINLGHITESYRDKVLSQELLNQATGTLLRIISAADLATSDQSTLRDELLEAAQELSSWLLAQDPNSPFYRINAWQIKARTKGLSDDDKAEIYALGGKAHSGDTEWSAQVGYGCSVLRKDTDGMAFWRKRLTEEEQAECDTWPINNLISDEIAVYGPTVPVK</sequence>
<reference evidence="2 3" key="1">
    <citation type="submission" date="2017-02" db="EMBL/GenBank/DDBJ databases">
        <authorList>
            <person name="Peterson S.W."/>
        </authorList>
    </citation>
    <scope>NUCLEOTIDE SEQUENCE [LARGE SCALE GENOMIC DNA]</scope>
    <source>
        <strain evidence="2 3">CIP104813</strain>
    </source>
</reference>
<gene>
    <name evidence="2" type="ORF">FM110_13155</name>
</gene>
<feature type="compositionally biased region" description="Basic and acidic residues" evidence="1">
    <location>
        <begin position="99"/>
        <end position="110"/>
    </location>
</feature>